<evidence type="ECO:0000313" key="2">
    <source>
        <dbReference type="Proteomes" id="UP001220225"/>
    </source>
</evidence>
<proteinExistence type="predicted"/>
<protein>
    <submittedName>
        <fullName evidence="1">DUF3969 family protein</fullName>
    </submittedName>
</protein>
<dbReference type="InterPro" id="IPR025083">
    <property type="entry name" value="DUF3969"/>
</dbReference>
<name>A0ABT5LSD0_9GAMM</name>
<comment type="caution">
    <text evidence="1">The sequence shown here is derived from an EMBL/GenBank/DDBJ whole genome shotgun (WGS) entry which is preliminary data.</text>
</comment>
<gene>
    <name evidence="1" type="ORF">PSI14_10860</name>
</gene>
<dbReference type="Proteomes" id="UP001220225">
    <property type="component" value="Unassembled WGS sequence"/>
</dbReference>
<dbReference type="EMBL" id="JAQRFN010000011">
    <property type="protein sequence ID" value="MDC9597339.1"/>
    <property type="molecule type" value="Genomic_DNA"/>
</dbReference>
<evidence type="ECO:0000313" key="1">
    <source>
        <dbReference type="EMBL" id="MDC9597339.1"/>
    </source>
</evidence>
<dbReference type="RefSeq" id="WP_273575899.1">
    <property type="nucleotide sequence ID" value="NZ_JAQRFN010000011.1"/>
</dbReference>
<accession>A0ABT5LSD0</accession>
<reference evidence="1 2" key="1">
    <citation type="submission" date="2023-02" db="EMBL/GenBank/DDBJ databases">
        <title>Entomopathogenic bacteria.</title>
        <authorList>
            <person name="Machado R.A."/>
        </authorList>
    </citation>
    <scope>NUCLEOTIDE SEQUENCE [LARGE SCALE GENOMIC DNA]</scope>
    <source>
        <strain evidence="1 2">XENO-2</strain>
    </source>
</reference>
<keyword evidence="2" id="KW-1185">Reference proteome</keyword>
<sequence length="127" mass="14567">MDFYYRIEDKHAGKLISFIILGVLYSLERKLISTEEADGFIFAPYVSQTLEELKADDECVDVKTLAKIIIAGCELDDVRRICPEFLTQSIQELIERTFSVIEKGKAIGYLVQNEVSTIERKSKLRDQ</sequence>
<organism evidence="1 2">
    <name type="scientific">Xenorhabdus anantnagensis</name>
    <dbReference type="NCBI Taxonomy" id="3025875"/>
    <lineage>
        <taxon>Bacteria</taxon>
        <taxon>Pseudomonadati</taxon>
        <taxon>Pseudomonadota</taxon>
        <taxon>Gammaproteobacteria</taxon>
        <taxon>Enterobacterales</taxon>
        <taxon>Morganellaceae</taxon>
        <taxon>Xenorhabdus</taxon>
    </lineage>
</organism>
<dbReference type="Pfam" id="PF13108">
    <property type="entry name" value="DUF3969"/>
    <property type="match status" value="1"/>
</dbReference>